<dbReference type="FunFam" id="3.40.50.1000:FF:000165">
    <property type="entry name" value="HAD superfamily phosphatase"/>
    <property type="match status" value="1"/>
</dbReference>
<accession>A0A3M7B874</accession>
<dbReference type="AlphaFoldDB" id="A0A3M7B874"/>
<dbReference type="Proteomes" id="UP000269539">
    <property type="component" value="Unassembled WGS sequence"/>
</dbReference>
<dbReference type="EMBL" id="QWIO01004380">
    <property type="protein sequence ID" value="RMY35848.1"/>
    <property type="molecule type" value="Genomic_DNA"/>
</dbReference>
<protein>
    <submittedName>
        <fullName evidence="1">Uncharacterized protein</fullName>
    </submittedName>
</protein>
<comment type="caution">
    <text evidence="1">The sequence shown here is derived from an EMBL/GenBank/DDBJ whole genome shotgun (WGS) entry which is preliminary data.</text>
</comment>
<organism evidence="1 2">
    <name type="scientific">Hortaea werneckii</name>
    <name type="common">Black yeast</name>
    <name type="synonym">Cladosporium werneckii</name>
    <dbReference type="NCBI Taxonomy" id="91943"/>
    <lineage>
        <taxon>Eukaryota</taxon>
        <taxon>Fungi</taxon>
        <taxon>Dikarya</taxon>
        <taxon>Ascomycota</taxon>
        <taxon>Pezizomycotina</taxon>
        <taxon>Dothideomycetes</taxon>
        <taxon>Dothideomycetidae</taxon>
        <taxon>Mycosphaerellales</taxon>
        <taxon>Teratosphaeriaceae</taxon>
        <taxon>Hortaea</taxon>
    </lineage>
</organism>
<dbReference type="InterPro" id="IPR036412">
    <property type="entry name" value="HAD-like_sf"/>
</dbReference>
<reference evidence="1 2" key="1">
    <citation type="journal article" date="2018" name="BMC Genomics">
        <title>Genomic evidence for intraspecific hybridization in a clonal and extremely halotolerant yeast.</title>
        <authorList>
            <person name="Gostincar C."/>
            <person name="Stajich J.E."/>
            <person name="Zupancic J."/>
            <person name="Zalar P."/>
            <person name="Gunde-Cimerman N."/>
        </authorList>
    </citation>
    <scope>NUCLEOTIDE SEQUENCE [LARGE SCALE GENOMIC DNA]</scope>
    <source>
        <strain evidence="1 2">EXF-10513</strain>
    </source>
</reference>
<dbReference type="Pfam" id="PF09419">
    <property type="entry name" value="PGP_phosphatase"/>
    <property type="match status" value="1"/>
</dbReference>
<proteinExistence type="predicted"/>
<name>A0A3M7B874_HORWE</name>
<dbReference type="InterPro" id="IPR027706">
    <property type="entry name" value="PGP_Pase"/>
</dbReference>
<sequence>MNVSATFNVFRLLANPALCLPQHTVATFDQLPIPLSLAFANKKGEKPPDIRAVILDKDNCFSVPKQNVIYPAYQSKFDELKKAYPGSRLLIVSNSSGTGSDPGHKEAELLERNTGIRVLRHSTKKPGCHGEIMDFFRSQPETGVTKESQVAVVGDRLFTDVMMANMMGAHGIWIKDGVIEDHGILSCSREASTLRKFEATLNEVKASWKGRYSAPGSWIPSRLLIVPIQPCWRFAIVAIMH</sequence>
<evidence type="ECO:0000313" key="1">
    <source>
        <dbReference type="EMBL" id="RMY35848.1"/>
    </source>
</evidence>
<dbReference type="GO" id="GO:0008962">
    <property type="term" value="F:phosphatidylglycerophosphatase activity"/>
    <property type="evidence" value="ECO:0007669"/>
    <property type="project" value="InterPro"/>
</dbReference>
<dbReference type="InterPro" id="IPR023214">
    <property type="entry name" value="HAD_sf"/>
</dbReference>
<gene>
    <name evidence="1" type="ORF">D0864_16601</name>
</gene>
<dbReference type="InterPro" id="IPR010021">
    <property type="entry name" value="PGPP1/Gep4"/>
</dbReference>
<dbReference type="Gene3D" id="3.40.50.1000">
    <property type="entry name" value="HAD superfamily/HAD-like"/>
    <property type="match status" value="1"/>
</dbReference>
<dbReference type="SUPFAM" id="SSF56784">
    <property type="entry name" value="HAD-like"/>
    <property type="match status" value="1"/>
</dbReference>
<evidence type="ECO:0000313" key="2">
    <source>
        <dbReference type="Proteomes" id="UP000269539"/>
    </source>
</evidence>
<dbReference type="NCBIfam" id="TIGR01668">
    <property type="entry name" value="YqeG_hyp_ppase"/>
    <property type="match status" value="1"/>
</dbReference>